<keyword evidence="5" id="KW-1185">Reference proteome</keyword>
<dbReference type="InterPro" id="IPR029044">
    <property type="entry name" value="Nucleotide-diphossugar_trans"/>
</dbReference>
<feature type="domain" description="Glycosyltransferase 2-like" evidence="2">
    <location>
        <begin position="13"/>
        <end position="121"/>
    </location>
</feature>
<evidence type="ECO:0000259" key="2">
    <source>
        <dbReference type="Pfam" id="PF00535"/>
    </source>
</evidence>
<reference evidence="5" key="1">
    <citation type="journal article" date="2019" name="Int. J. Syst. Evol. Microbiol.">
        <title>The Global Catalogue of Microorganisms (GCM) 10K type strain sequencing project: providing services to taxonomists for standard genome sequencing and annotation.</title>
        <authorList>
            <consortium name="The Broad Institute Genomics Platform"/>
            <consortium name="The Broad Institute Genome Sequencing Center for Infectious Disease"/>
            <person name="Wu L."/>
            <person name="Ma J."/>
        </authorList>
    </citation>
    <scope>NUCLEOTIDE SEQUENCE [LARGE SCALE GENOMIC DNA]</scope>
    <source>
        <strain evidence="5">KCTC 42585</strain>
    </source>
</reference>
<accession>A0ABW5IWZ4</accession>
<dbReference type="Pfam" id="PF02709">
    <property type="entry name" value="Glyco_transf_7C"/>
    <property type="match status" value="1"/>
</dbReference>
<organism evidence="4 5">
    <name type="scientific">Salinimicrobium flavum</name>
    <dbReference type="NCBI Taxonomy" id="1737065"/>
    <lineage>
        <taxon>Bacteria</taxon>
        <taxon>Pseudomonadati</taxon>
        <taxon>Bacteroidota</taxon>
        <taxon>Flavobacteriia</taxon>
        <taxon>Flavobacteriales</taxon>
        <taxon>Flavobacteriaceae</taxon>
        <taxon>Salinimicrobium</taxon>
    </lineage>
</organism>
<dbReference type="SUPFAM" id="SSF53448">
    <property type="entry name" value="Nucleotide-diphospho-sugar transferases"/>
    <property type="match status" value="1"/>
</dbReference>
<dbReference type="PANTHER" id="PTHR43685">
    <property type="entry name" value="GLYCOSYLTRANSFERASE"/>
    <property type="match status" value="1"/>
</dbReference>
<proteinExistence type="predicted"/>
<evidence type="ECO:0000256" key="1">
    <source>
        <dbReference type="ARBA" id="ARBA00022679"/>
    </source>
</evidence>
<dbReference type="InterPro" id="IPR050834">
    <property type="entry name" value="Glycosyltransf_2"/>
</dbReference>
<keyword evidence="1" id="KW-0808">Transferase</keyword>
<protein>
    <submittedName>
        <fullName evidence="4">Glycosyltransferase family 2 protein</fullName>
    </submittedName>
</protein>
<dbReference type="CDD" id="cd00761">
    <property type="entry name" value="Glyco_tranf_GTA_type"/>
    <property type="match status" value="1"/>
</dbReference>
<sequence>MQGNKKKPLSLISVVIPCHNDPNVANAVKSAVNQTYVNKEIIVVNDGSDDKDTLKAISSVRDKIDILIDQENKGQSVARNNGIKRSSGSYILNLDSDDYFENSFCEKAVMVFERDQDVKIVTCKVNRTYHGQDIGIFEPAGGDIKNFLFANAAVGSSMFRKKDWETTGGYEENLPILGFEDWEFYIQLLKNGGHAYVIPELLFHYQIRENSTTQRIRHLRQEKFKYIILKHKDLYQKNFEELVGNLFERIEKESGDKKKIENEITYRLGKALLKPFQTFRSIIRK</sequence>
<dbReference type="Pfam" id="PF00535">
    <property type="entry name" value="Glycos_transf_2"/>
    <property type="match status" value="1"/>
</dbReference>
<dbReference type="InterPro" id="IPR001173">
    <property type="entry name" value="Glyco_trans_2-like"/>
</dbReference>
<dbReference type="EMBL" id="JBHULT010000008">
    <property type="protein sequence ID" value="MFD2517935.1"/>
    <property type="molecule type" value="Genomic_DNA"/>
</dbReference>
<dbReference type="Proteomes" id="UP001597468">
    <property type="component" value="Unassembled WGS sequence"/>
</dbReference>
<evidence type="ECO:0000313" key="5">
    <source>
        <dbReference type="Proteomes" id="UP001597468"/>
    </source>
</evidence>
<comment type="caution">
    <text evidence="4">The sequence shown here is derived from an EMBL/GenBank/DDBJ whole genome shotgun (WGS) entry which is preliminary data.</text>
</comment>
<dbReference type="InterPro" id="IPR027791">
    <property type="entry name" value="Galactosyl_T_C"/>
</dbReference>
<dbReference type="Gene3D" id="3.90.550.10">
    <property type="entry name" value="Spore Coat Polysaccharide Biosynthesis Protein SpsA, Chain A"/>
    <property type="match status" value="1"/>
</dbReference>
<dbReference type="RefSeq" id="WP_380751096.1">
    <property type="nucleotide sequence ID" value="NZ_JBHULT010000008.1"/>
</dbReference>
<evidence type="ECO:0000259" key="3">
    <source>
        <dbReference type="Pfam" id="PF02709"/>
    </source>
</evidence>
<evidence type="ECO:0000313" key="4">
    <source>
        <dbReference type="EMBL" id="MFD2517935.1"/>
    </source>
</evidence>
<feature type="domain" description="Galactosyltransferase C-terminal" evidence="3">
    <location>
        <begin position="155"/>
        <end position="198"/>
    </location>
</feature>
<name>A0ABW5IWZ4_9FLAO</name>
<dbReference type="PANTHER" id="PTHR43685:SF2">
    <property type="entry name" value="GLYCOSYLTRANSFERASE 2-LIKE DOMAIN-CONTAINING PROTEIN"/>
    <property type="match status" value="1"/>
</dbReference>
<gene>
    <name evidence="4" type="ORF">ACFSTG_08530</name>
</gene>